<protein>
    <submittedName>
        <fullName evidence="1">Uncharacterized protein</fullName>
    </submittedName>
</protein>
<gene>
    <name evidence="1" type="ORF">PXEA_LOCUS19156</name>
</gene>
<dbReference type="Proteomes" id="UP000784294">
    <property type="component" value="Unassembled WGS sequence"/>
</dbReference>
<keyword evidence="2" id="KW-1185">Reference proteome</keyword>
<dbReference type="EMBL" id="CAAALY010075797">
    <property type="protein sequence ID" value="VEL25716.1"/>
    <property type="molecule type" value="Genomic_DNA"/>
</dbReference>
<organism evidence="1 2">
    <name type="scientific">Protopolystoma xenopodis</name>
    <dbReference type="NCBI Taxonomy" id="117903"/>
    <lineage>
        <taxon>Eukaryota</taxon>
        <taxon>Metazoa</taxon>
        <taxon>Spiralia</taxon>
        <taxon>Lophotrochozoa</taxon>
        <taxon>Platyhelminthes</taxon>
        <taxon>Monogenea</taxon>
        <taxon>Polyopisthocotylea</taxon>
        <taxon>Polystomatidea</taxon>
        <taxon>Polystomatidae</taxon>
        <taxon>Protopolystoma</taxon>
    </lineage>
</organism>
<evidence type="ECO:0000313" key="1">
    <source>
        <dbReference type="EMBL" id="VEL25716.1"/>
    </source>
</evidence>
<comment type="caution">
    <text evidence="1">The sequence shown here is derived from an EMBL/GenBank/DDBJ whole genome shotgun (WGS) entry which is preliminary data.</text>
</comment>
<dbReference type="AlphaFoldDB" id="A0A448X1C8"/>
<name>A0A448X1C8_9PLAT</name>
<sequence length="93" mass="10481">MVIIFYDTIRNRDVSFDCRILVTGPNVFFLLSSLHLQVYTGSVRNSPRLFPIPTSCSPGFVKENVHGLPDLPFLVFSPFESNLSVALQPIVWP</sequence>
<reference evidence="1" key="1">
    <citation type="submission" date="2018-11" db="EMBL/GenBank/DDBJ databases">
        <authorList>
            <consortium name="Pathogen Informatics"/>
        </authorList>
    </citation>
    <scope>NUCLEOTIDE SEQUENCE</scope>
</reference>
<evidence type="ECO:0000313" key="2">
    <source>
        <dbReference type="Proteomes" id="UP000784294"/>
    </source>
</evidence>
<feature type="non-terminal residue" evidence="1">
    <location>
        <position position="1"/>
    </location>
</feature>
<proteinExistence type="predicted"/>
<accession>A0A448X1C8</accession>